<feature type="domain" description="EF-hand" evidence="2">
    <location>
        <begin position="67"/>
        <end position="102"/>
    </location>
</feature>
<proteinExistence type="predicted"/>
<dbReference type="Gene3D" id="1.10.238.10">
    <property type="entry name" value="EF-hand"/>
    <property type="match status" value="1"/>
</dbReference>
<gene>
    <name evidence="3" type="ORF">Ctob_002494</name>
</gene>
<organism evidence="3 4">
    <name type="scientific">Chrysochromulina tobinii</name>
    <dbReference type="NCBI Taxonomy" id="1460289"/>
    <lineage>
        <taxon>Eukaryota</taxon>
        <taxon>Haptista</taxon>
        <taxon>Haptophyta</taxon>
        <taxon>Prymnesiophyceae</taxon>
        <taxon>Prymnesiales</taxon>
        <taxon>Chrysochromulinaceae</taxon>
        <taxon>Chrysochromulina</taxon>
    </lineage>
</organism>
<dbReference type="InterPro" id="IPR018247">
    <property type="entry name" value="EF_Hand_1_Ca_BS"/>
</dbReference>
<name>A0A0M0JK34_9EUKA</name>
<dbReference type="EMBL" id="JWZX01002829">
    <property type="protein sequence ID" value="KOO26603.1"/>
    <property type="molecule type" value="Genomic_DNA"/>
</dbReference>
<dbReference type="PROSITE" id="PS50222">
    <property type="entry name" value="EF_HAND_2"/>
    <property type="match status" value="3"/>
</dbReference>
<reference evidence="4" key="1">
    <citation type="journal article" date="2015" name="PLoS Genet.">
        <title>Genome Sequence and Transcriptome Analyses of Chrysochromulina tobin: Metabolic Tools for Enhanced Algal Fitness in the Prominent Order Prymnesiales (Haptophyceae).</title>
        <authorList>
            <person name="Hovde B.T."/>
            <person name="Deodato C.R."/>
            <person name="Hunsperger H.M."/>
            <person name="Ryken S.A."/>
            <person name="Yost W."/>
            <person name="Jha R.K."/>
            <person name="Patterson J."/>
            <person name="Monnat R.J. Jr."/>
            <person name="Barlow S.B."/>
            <person name="Starkenburg S.R."/>
            <person name="Cattolico R.A."/>
        </authorList>
    </citation>
    <scope>NUCLEOTIDE SEQUENCE</scope>
    <source>
        <strain evidence="4">CCMP291</strain>
    </source>
</reference>
<dbReference type="PROSITE" id="PS00018">
    <property type="entry name" value="EF_HAND_1"/>
    <property type="match status" value="1"/>
</dbReference>
<evidence type="ECO:0000259" key="2">
    <source>
        <dbReference type="PROSITE" id="PS50222"/>
    </source>
</evidence>
<accession>A0A0M0JK34</accession>
<dbReference type="OrthoDB" id="26525at2759"/>
<feature type="domain" description="EF-hand" evidence="2">
    <location>
        <begin position="107"/>
        <end position="142"/>
    </location>
</feature>
<dbReference type="InterPro" id="IPR002048">
    <property type="entry name" value="EF_hand_dom"/>
</dbReference>
<comment type="caution">
    <text evidence="3">The sequence shown here is derived from an EMBL/GenBank/DDBJ whole genome shotgun (WGS) entry which is preliminary data.</text>
</comment>
<dbReference type="Proteomes" id="UP000037460">
    <property type="component" value="Unassembled WGS sequence"/>
</dbReference>
<dbReference type="SUPFAM" id="SSF47473">
    <property type="entry name" value="EF-hand"/>
    <property type="match status" value="1"/>
</dbReference>
<evidence type="ECO:0000256" key="1">
    <source>
        <dbReference type="ARBA" id="ARBA00022837"/>
    </source>
</evidence>
<sequence length="294" mass="32281">MFGGRGGGIQYTLTSAEAIASTPTIVMRGELEAAGEPLPDDGRLNALAKYFHEGLELARQVGRKLANSDISWRGLFQEMDKDGSGEITFDEFQMVARQKLGLSKSELSANGIKALWCALDEDDSNALRFDELARFLKRYNPPKKTKPKFGGQAFHKGQAFGAFLRRGAALEVIPTRDMRAELEAASIALHSEEELLALSKVFNKRLEESRHRIGGTRTRDLAATKESLSWFQLFAEMDVDGSSFMTYDEFQDATRTKLRIGKGEMSDEALKALWPGAAKAASGRVEACTACAAS</sequence>
<keyword evidence="1" id="KW-0106">Calcium</keyword>
<dbReference type="Pfam" id="PF00036">
    <property type="entry name" value="EF-hand_1"/>
    <property type="match status" value="1"/>
</dbReference>
<dbReference type="SMART" id="SM00054">
    <property type="entry name" value="EFh"/>
    <property type="match status" value="3"/>
</dbReference>
<keyword evidence="4" id="KW-1185">Reference proteome</keyword>
<feature type="domain" description="EF-hand" evidence="2">
    <location>
        <begin position="225"/>
        <end position="260"/>
    </location>
</feature>
<dbReference type="GO" id="GO:0005509">
    <property type="term" value="F:calcium ion binding"/>
    <property type="evidence" value="ECO:0007669"/>
    <property type="project" value="InterPro"/>
</dbReference>
<dbReference type="AlphaFoldDB" id="A0A0M0JK34"/>
<protein>
    <recommendedName>
        <fullName evidence="2">EF-hand domain-containing protein</fullName>
    </recommendedName>
</protein>
<evidence type="ECO:0000313" key="3">
    <source>
        <dbReference type="EMBL" id="KOO26603.1"/>
    </source>
</evidence>
<dbReference type="InterPro" id="IPR011992">
    <property type="entry name" value="EF-hand-dom_pair"/>
</dbReference>
<evidence type="ECO:0000313" key="4">
    <source>
        <dbReference type="Proteomes" id="UP000037460"/>
    </source>
</evidence>